<sequence>MLNITVDVPEINVMINTKIFKCSSCDYECKRKSKLLDHMLVHSDTKLLKCTECTYESNYKSNLKVHTHVKTP</sequence>
<reference evidence="3 4" key="1">
    <citation type="journal article" date="2019" name="PLoS Biol.">
        <title>Sex chromosomes control vertical transmission of feminizing Wolbachia symbionts in an isopod.</title>
        <authorList>
            <person name="Becking T."/>
            <person name="Chebbi M.A."/>
            <person name="Giraud I."/>
            <person name="Moumen B."/>
            <person name="Laverre T."/>
            <person name="Caubet Y."/>
            <person name="Peccoud J."/>
            <person name="Gilbert C."/>
            <person name="Cordaux R."/>
        </authorList>
    </citation>
    <scope>NUCLEOTIDE SEQUENCE [LARGE SCALE GENOMIC DNA]</scope>
    <source>
        <strain evidence="3">ANa2</strain>
        <tissue evidence="3">Whole body excluding digestive tract and cuticle</tissue>
    </source>
</reference>
<keyword evidence="4" id="KW-1185">Reference proteome</keyword>
<dbReference type="InterPro" id="IPR013087">
    <property type="entry name" value="Znf_C2H2_type"/>
</dbReference>
<dbReference type="EMBL" id="SEYY01007630">
    <property type="protein sequence ID" value="KAB7502407.1"/>
    <property type="molecule type" value="Genomic_DNA"/>
</dbReference>
<dbReference type="InterPro" id="IPR036236">
    <property type="entry name" value="Znf_C2H2_sf"/>
</dbReference>
<dbReference type="Proteomes" id="UP000326759">
    <property type="component" value="Unassembled WGS sequence"/>
</dbReference>
<evidence type="ECO:0000313" key="3">
    <source>
        <dbReference type="EMBL" id="KAB7502407.1"/>
    </source>
</evidence>
<feature type="domain" description="C2H2-type" evidence="2">
    <location>
        <begin position="20"/>
        <end position="47"/>
    </location>
</feature>
<protein>
    <submittedName>
        <fullName evidence="3">Zinc finger protein</fullName>
    </submittedName>
</protein>
<evidence type="ECO:0000256" key="1">
    <source>
        <dbReference type="PROSITE-ProRule" id="PRU00042"/>
    </source>
</evidence>
<dbReference type="PROSITE" id="PS00028">
    <property type="entry name" value="ZINC_FINGER_C2H2_1"/>
    <property type="match status" value="1"/>
</dbReference>
<comment type="caution">
    <text evidence="3">The sequence shown here is derived from an EMBL/GenBank/DDBJ whole genome shotgun (WGS) entry which is preliminary data.</text>
</comment>
<accession>A0A5N5T807</accession>
<proteinExistence type="predicted"/>
<dbReference type="GO" id="GO:0008270">
    <property type="term" value="F:zinc ion binding"/>
    <property type="evidence" value="ECO:0007669"/>
    <property type="project" value="UniProtKB-KW"/>
</dbReference>
<gene>
    <name evidence="3" type="ORF">Anas_14683</name>
</gene>
<organism evidence="3 4">
    <name type="scientific">Armadillidium nasatum</name>
    <dbReference type="NCBI Taxonomy" id="96803"/>
    <lineage>
        <taxon>Eukaryota</taxon>
        <taxon>Metazoa</taxon>
        <taxon>Ecdysozoa</taxon>
        <taxon>Arthropoda</taxon>
        <taxon>Crustacea</taxon>
        <taxon>Multicrustacea</taxon>
        <taxon>Malacostraca</taxon>
        <taxon>Eumalacostraca</taxon>
        <taxon>Peracarida</taxon>
        <taxon>Isopoda</taxon>
        <taxon>Oniscidea</taxon>
        <taxon>Crinocheta</taxon>
        <taxon>Armadillidiidae</taxon>
        <taxon>Armadillidium</taxon>
    </lineage>
</organism>
<dbReference type="PROSITE" id="PS50157">
    <property type="entry name" value="ZINC_FINGER_C2H2_2"/>
    <property type="match status" value="1"/>
</dbReference>
<keyword evidence="1" id="KW-0862">Zinc</keyword>
<dbReference type="SMART" id="SM00355">
    <property type="entry name" value="ZnF_C2H2"/>
    <property type="match status" value="2"/>
</dbReference>
<dbReference type="AlphaFoldDB" id="A0A5N5T807"/>
<dbReference type="SUPFAM" id="SSF57667">
    <property type="entry name" value="beta-beta-alpha zinc fingers"/>
    <property type="match status" value="1"/>
</dbReference>
<dbReference type="Pfam" id="PF00096">
    <property type="entry name" value="zf-C2H2"/>
    <property type="match status" value="1"/>
</dbReference>
<evidence type="ECO:0000313" key="4">
    <source>
        <dbReference type="Proteomes" id="UP000326759"/>
    </source>
</evidence>
<keyword evidence="1" id="KW-0863">Zinc-finger</keyword>
<dbReference type="Gene3D" id="3.30.160.60">
    <property type="entry name" value="Classic Zinc Finger"/>
    <property type="match status" value="2"/>
</dbReference>
<evidence type="ECO:0000259" key="2">
    <source>
        <dbReference type="PROSITE" id="PS50157"/>
    </source>
</evidence>
<keyword evidence="1" id="KW-0479">Metal-binding</keyword>
<name>A0A5N5T807_9CRUS</name>